<keyword evidence="2" id="KW-1185">Reference proteome</keyword>
<sequence length="92" mass="10465">MPLEFMKHFPAIPTEFKLKTNTGCAWRVTVKVINSVTLDQGWATFAAVRESMRYMLTFKLPTPNTVKLIVFNDEGVEVATKCKERDNTVKLA</sequence>
<organism evidence="1">
    <name type="scientific">Triticum aestivum</name>
    <name type="common">Wheat</name>
    <dbReference type="NCBI Taxonomy" id="4565"/>
    <lineage>
        <taxon>Eukaryota</taxon>
        <taxon>Viridiplantae</taxon>
        <taxon>Streptophyta</taxon>
        <taxon>Embryophyta</taxon>
        <taxon>Tracheophyta</taxon>
        <taxon>Spermatophyta</taxon>
        <taxon>Magnoliopsida</taxon>
        <taxon>Liliopsida</taxon>
        <taxon>Poales</taxon>
        <taxon>Poaceae</taxon>
        <taxon>BOP clade</taxon>
        <taxon>Pooideae</taxon>
        <taxon>Triticodae</taxon>
        <taxon>Triticeae</taxon>
        <taxon>Triticinae</taxon>
        <taxon>Triticum</taxon>
    </lineage>
</organism>
<evidence type="ECO:0000313" key="2">
    <source>
        <dbReference type="Proteomes" id="UP000019116"/>
    </source>
</evidence>
<dbReference type="EnsemblPlants" id="TraesCS4D02G255700.1">
    <property type="protein sequence ID" value="TraesCS4D02G255700.1"/>
    <property type="gene ID" value="TraesCS4D02G255700"/>
</dbReference>
<reference evidence="1" key="2">
    <citation type="submission" date="2018-10" db="UniProtKB">
        <authorList>
            <consortium name="EnsemblPlants"/>
        </authorList>
    </citation>
    <scope>IDENTIFICATION</scope>
</reference>
<evidence type="ECO:0008006" key="3">
    <source>
        <dbReference type="Google" id="ProtNLM"/>
    </source>
</evidence>
<dbReference type="Gramene" id="TraesCS4D03G0612700.1">
    <property type="protein sequence ID" value="TraesCS4D03G0612700.1.CDS"/>
    <property type="gene ID" value="TraesCS4D03G0612700"/>
</dbReference>
<dbReference type="Gramene" id="TraesRN4D0100633500.1">
    <property type="protein sequence ID" value="TraesRN4D0100633500.1"/>
    <property type="gene ID" value="TraesRN4D0100633500"/>
</dbReference>
<dbReference type="PANTHER" id="PTHR31920">
    <property type="entry name" value="B3 DOMAIN-CONTAINING"/>
    <property type="match status" value="1"/>
</dbReference>
<dbReference type="Proteomes" id="UP000019116">
    <property type="component" value="Chromosome 4D"/>
</dbReference>
<name>A0A3B6JKI2_WHEAT</name>
<dbReference type="InterPro" id="IPR050655">
    <property type="entry name" value="Plant_B3_domain"/>
</dbReference>
<dbReference type="Gramene" id="TraesCS4D02G255700.1">
    <property type="protein sequence ID" value="TraesCS4D02G255700.1"/>
    <property type="gene ID" value="TraesCS4D02G255700"/>
</dbReference>
<dbReference type="Gramene" id="TraesLDM4D03G02530730.1">
    <property type="protein sequence ID" value="TraesLDM4D03G02530730.1"/>
    <property type="gene ID" value="TraesLDM4D03G02530730"/>
</dbReference>
<protein>
    <recommendedName>
        <fullName evidence="3">TF-B3 domain-containing protein</fullName>
    </recommendedName>
</protein>
<dbReference type="Gramene" id="TraesJAG4D03G02525480.1">
    <property type="protein sequence ID" value="TraesJAG4D03G02525480.1"/>
    <property type="gene ID" value="TraesJAG4D03G02525480"/>
</dbReference>
<dbReference type="PANTHER" id="PTHR31920:SF55">
    <property type="entry name" value="TF-B3 DOMAIN-CONTAINING PROTEIN"/>
    <property type="match status" value="1"/>
</dbReference>
<dbReference type="Gramene" id="TraesSYM4D03G02556560.1">
    <property type="protein sequence ID" value="TraesSYM4D03G02556560.1"/>
    <property type="gene ID" value="TraesSYM4D03G02556560"/>
</dbReference>
<reference evidence="1" key="1">
    <citation type="submission" date="2018-08" db="EMBL/GenBank/DDBJ databases">
        <authorList>
            <person name="Rossello M."/>
        </authorList>
    </citation>
    <scope>NUCLEOTIDE SEQUENCE [LARGE SCALE GENOMIC DNA]</scope>
    <source>
        <strain evidence="1">cv. Chinese Spring</strain>
    </source>
</reference>
<evidence type="ECO:0000313" key="1">
    <source>
        <dbReference type="EnsemblPlants" id="TraesCS4D02G255700.1"/>
    </source>
</evidence>
<dbReference type="SMR" id="A0A3B6JKI2"/>
<dbReference type="AlphaFoldDB" id="A0A3B6JKI2"/>
<dbReference type="Gramene" id="TraesARI4D03G02568240.1">
    <property type="protein sequence ID" value="TraesARI4D03G02568240.1"/>
    <property type="gene ID" value="TraesARI4D03G02568240"/>
</dbReference>
<dbReference type="Gramene" id="TraesLAC4D03G02481890.1">
    <property type="protein sequence ID" value="TraesLAC4D03G02481890.1"/>
    <property type="gene ID" value="TraesLAC4D03G02481890"/>
</dbReference>
<dbReference type="Gramene" id="TraesSTA4D03G02523660.1">
    <property type="protein sequence ID" value="TraesSTA4D03G02523660.1"/>
    <property type="gene ID" value="TraesSTA4D03G02523660"/>
</dbReference>
<proteinExistence type="predicted"/>
<accession>A0A3B6JKI2</accession>
<dbReference type="Gramene" id="TraesMAC4D03G02526410.1">
    <property type="protein sequence ID" value="TraesMAC4D03G02526410.1"/>
    <property type="gene ID" value="TraesMAC4D03G02526410"/>
</dbReference>
<dbReference type="Gramene" id="TraesNOR4D03G02545550.1">
    <property type="protein sequence ID" value="TraesNOR4D03G02545550.1"/>
    <property type="gene ID" value="TraesNOR4D03G02545550"/>
</dbReference>